<evidence type="ECO:0000313" key="2">
    <source>
        <dbReference type="EMBL" id="KAG0015565.1"/>
    </source>
</evidence>
<reference evidence="2" key="1">
    <citation type="journal article" date="2020" name="Fungal Divers.">
        <title>Resolving the Mortierellaceae phylogeny through synthesis of multi-gene phylogenetics and phylogenomics.</title>
        <authorList>
            <person name="Vandepol N."/>
            <person name="Liber J."/>
            <person name="Desiro A."/>
            <person name="Na H."/>
            <person name="Kennedy M."/>
            <person name="Barry K."/>
            <person name="Grigoriev I.V."/>
            <person name="Miller A.N."/>
            <person name="O'Donnell K."/>
            <person name="Stajich J.E."/>
            <person name="Bonito G."/>
        </authorList>
    </citation>
    <scope>NUCLEOTIDE SEQUENCE</scope>
    <source>
        <strain evidence="2">NRRL 2769</strain>
    </source>
</reference>
<comment type="caution">
    <text evidence="2">The sequence shown here is derived from an EMBL/GenBank/DDBJ whole genome shotgun (WGS) entry which is preliminary data.</text>
</comment>
<name>A0A9P6T0D4_9FUNG</name>
<proteinExistence type="predicted"/>
<feature type="region of interest" description="Disordered" evidence="1">
    <location>
        <begin position="59"/>
        <end position="79"/>
    </location>
</feature>
<evidence type="ECO:0000256" key="1">
    <source>
        <dbReference type="SAM" id="MobiDB-lite"/>
    </source>
</evidence>
<evidence type="ECO:0000313" key="3">
    <source>
        <dbReference type="Proteomes" id="UP000703661"/>
    </source>
</evidence>
<keyword evidence="3" id="KW-1185">Reference proteome</keyword>
<feature type="compositionally biased region" description="Polar residues" evidence="1">
    <location>
        <begin position="70"/>
        <end position="79"/>
    </location>
</feature>
<protein>
    <submittedName>
        <fullName evidence="2">Uncharacterized protein</fullName>
    </submittedName>
</protein>
<feature type="non-terminal residue" evidence="2">
    <location>
        <position position="129"/>
    </location>
</feature>
<gene>
    <name evidence="2" type="ORF">BGZ80_009784</name>
</gene>
<feature type="region of interest" description="Disordered" evidence="1">
    <location>
        <begin position="1"/>
        <end position="27"/>
    </location>
</feature>
<dbReference type="Proteomes" id="UP000703661">
    <property type="component" value="Unassembled WGS sequence"/>
</dbReference>
<dbReference type="AlphaFoldDB" id="A0A9P6T0D4"/>
<dbReference type="EMBL" id="JAAAID010000616">
    <property type="protein sequence ID" value="KAG0015565.1"/>
    <property type="molecule type" value="Genomic_DNA"/>
</dbReference>
<organism evidence="2 3">
    <name type="scientific">Entomortierella chlamydospora</name>
    <dbReference type="NCBI Taxonomy" id="101097"/>
    <lineage>
        <taxon>Eukaryota</taxon>
        <taxon>Fungi</taxon>
        <taxon>Fungi incertae sedis</taxon>
        <taxon>Mucoromycota</taxon>
        <taxon>Mortierellomycotina</taxon>
        <taxon>Mortierellomycetes</taxon>
        <taxon>Mortierellales</taxon>
        <taxon>Mortierellaceae</taxon>
        <taxon>Entomortierella</taxon>
    </lineage>
</organism>
<sequence length="129" mass="14213">MTLHKESNVDASSDTMHELEQRHTHPHVLPSIADNIHNDSIATSVALPIEQLPMDESEMTLKPQDEPPVSATSSPTHPQVHQGFWKQRLLIRPAVEGDPRTNFSRIKKGIILAVISQAGCLGGFSSTIY</sequence>
<accession>A0A9P6T0D4</accession>